<dbReference type="PANTHER" id="PTHR45228:SF1">
    <property type="entry name" value="CYCLIC DI-GMP PHOSPHODIESTERASE TM_0186"/>
    <property type="match status" value="1"/>
</dbReference>
<dbReference type="PANTHER" id="PTHR45228">
    <property type="entry name" value="CYCLIC DI-GMP PHOSPHODIESTERASE TM_0186-RELATED"/>
    <property type="match status" value="1"/>
</dbReference>
<dbReference type="SMART" id="SM00471">
    <property type="entry name" value="HDc"/>
    <property type="match status" value="1"/>
</dbReference>
<dbReference type="SMART" id="SM00065">
    <property type="entry name" value="GAF"/>
    <property type="match status" value="1"/>
</dbReference>
<dbReference type="Pfam" id="PF13487">
    <property type="entry name" value="HD_5"/>
    <property type="match status" value="1"/>
</dbReference>
<name>A0A0U9HPU9_9BACT</name>
<dbReference type="InterPro" id="IPR003607">
    <property type="entry name" value="HD/PDEase_dom"/>
</dbReference>
<dbReference type="Proteomes" id="UP000054976">
    <property type="component" value="Unassembled WGS sequence"/>
</dbReference>
<organism evidence="2 3">
    <name type="scientific">Thermodesulfovibrio aggregans</name>
    <dbReference type="NCBI Taxonomy" id="86166"/>
    <lineage>
        <taxon>Bacteria</taxon>
        <taxon>Pseudomonadati</taxon>
        <taxon>Nitrospirota</taxon>
        <taxon>Thermodesulfovibrionia</taxon>
        <taxon>Thermodesulfovibrionales</taxon>
        <taxon>Thermodesulfovibrionaceae</taxon>
        <taxon>Thermodesulfovibrio</taxon>
    </lineage>
</organism>
<dbReference type="InterPro" id="IPR037522">
    <property type="entry name" value="HD_GYP_dom"/>
</dbReference>
<dbReference type="AlphaFoldDB" id="A0A0U9HPU9"/>
<dbReference type="InterPro" id="IPR029016">
    <property type="entry name" value="GAF-like_dom_sf"/>
</dbReference>
<dbReference type="SUPFAM" id="SSF109604">
    <property type="entry name" value="HD-domain/PDEase-like"/>
    <property type="match status" value="1"/>
</dbReference>
<proteinExistence type="predicted"/>
<evidence type="ECO:0000259" key="1">
    <source>
        <dbReference type="PROSITE" id="PS51832"/>
    </source>
</evidence>
<gene>
    <name evidence="2" type="ORF">TAGGR_1671</name>
</gene>
<dbReference type="Gene3D" id="3.30.450.40">
    <property type="match status" value="1"/>
</dbReference>
<dbReference type="PROSITE" id="PS51832">
    <property type="entry name" value="HD_GYP"/>
    <property type="match status" value="1"/>
</dbReference>
<dbReference type="InterPro" id="IPR003018">
    <property type="entry name" value="GAF"/>
</dbReference>
<dbReference type="EMBL" id="BCNO01000001">
    <property type="protein sequence ID" value="GAQ94489.1"/>
    <property type="molecule type" value="Genomic_DNA"/>
</dbReference>
<sequence>MDKLEILLKAAPKITREKNLNNLIEILSNLAKDMIEVDRCSLFIIDEQKKELYTIFAHGVNEIRIPMNSGIAGHVAKTGKTYVTENAYRSKFFNKEVDKILGYKTRNLLAVPIFDSKGKVIGVYQAVNKSSKFKSSDIKLMKLIAEFAAAAIENMMLYEKIKELHKKSLIKLSKAAEYKDPEPPNHFIRIGFISRLVAEKLGLDEEKCEILLLASTMHDIGKIGIPDRILKKSGRLEPDEWEIMKKHPIIGYELLYDEESELFQIAAIIALEHHERWDGKGYPFGKKETEISLWARIVSIVDNFDTLITEKDEGEPWSLDMAVNYMEAMKEKAFDPEIVNIFLGNMDKVIEIWEKYKD</sequence>
<keyword evidence="3" id="KW-1185">Reference proteome</keyword>
<accession>A0A0U9HPU9</accession>
<dbReference type="Pfam" id="PF01590">
    <property type="entry name" value="GAF"/>
    <property type="match status" value="1"/>
</dbReference>
<dbReference type="STRING" id="86166.TAGGR_1671"/>
<dbReference type="InterPro" id="IPR052020">
    <property type="entry name" value="Cyclic_di-GMP/3'3'-cGAMP_PDE"/>
</dbReference>
<dbReference type="CDD" id="cd00077">
    <property type="entry name" value="HDc"/>
    <property type="match status" value="1"/>
</dbReference>
<evidence type="ECO:0000313" key="3">
    <source>
        <dbReference type="Proteomes" id="UP000054976"/>
    </source>
</evidence>
<comment type="caution">
    <text evidence="2">The sequence shown here is derived from an EMBL/GenBank/DDBJ whole genome shotgun (WGS) entry which is preliminary data.</text>
</comment>
<protein>
    <submittedName>
        <fullName evidence="2">GAF domain-containing protein</fullName>
    </submittedName>
</protein>
<dbReference type="Gene3D" id="1.10.3210.10">
    <property type="entry name" value="Hypothetical protein af1432"/>
    <property type="match status" value="1"/>
</dbReference>
<reference evidence="3" key="1">
    <citation type="submission" date="2016-01" db="EMBL/GenBank/DDBJ databases">
        <title>Draft genome sequence of Thermodesulfovibrio aggregans strain TGE-P1.</title>
        <authorList>
            <person name="Sekiguchi Y."/>
            <person name="Ohashi A."/>
            <person name="Matsuura N."/>
            <person name="Tourlousse M.D."/>
        </authorList>
    </citation>
    <scope>NUCLEOTIDE SEQUENCE [LARGE SCALE GENOMIC DNA]</scope>
    <source>
        <strain evidence="3">TGE-P1</strain>
    </source>
</reference>
<dbReference type="SUPFAM" id="SSF55781">
    <property type="entry name" value="GAF domain-like"/>
    <property type="match status" value="1"/>
</dbReference>
<dbReference type="OrthoDB" id="9804747at2"/>
<dbReference type="CDD" id="cd18773">
    <property type="entry name" value="PDC1_HK_sensor"/>
    <property type="match status" value="1"/>
</dbReference>
<feature type="domain" description="HD-GYP" evidence="1">
    <location>
        <begin position="161"/>
        <end position="358"/>
    </location>
</feature>
<dbReference type="RefSeq" id="WP_059175937.1">
    <property type="nucleotide sequence ID" value="NZ_BCNO01000001.1"/>
</dbReference>
<evidence type="ECO:0000313" key="2">
    <source>
        <dbReference type="EMBL" id="GAQ94489.1"/>
    </source>
</evidence>